<accession>B4SDH2</accession>
<dbReference type="InterPro" id="IPR041705">
    <property type="entry name" value="PIN_Sll0205"/>
</dbReference>
<dbReference type="CDD" id="cd09872">
    <property type="entry name" value="PIN_Sll0205-like"/>
    <property type="match status" value="1"/>
</dbReference>
<name>B4SDH2_PELPB</name>
<organism evidence="2 3">
    <name type="scientific">Pelodictyon phaeoclathratiforme (strain DSM 5477 / BU-1)</name>
    <dbReference type="NCBI Taxonomy" id="324925"/>
    <lineage>
        <taxon>Bacteria</taxon>
        <taxon>Pseudomonadati</taxon>
        <taxon>Chlorobiota</taxon>
        <taxon>Chlorobiia</taxon>
        <taxon>Chlorobiales</taxon>
        <taxon>Chlorobiaceae</taxon>
        <taxon>Chlorobium/Pelodictyon group</taxon>
        <taxon>Pelodictyon</taxon>
    </lineage>
</organism>
<keyword evidence="3" id="KW-1185">Reference proteome</keyword>
<evidence type="ECO:0000313" key="3">
    <source>
        <dbReference type="Proteomes" id="UP000002724"/>
    </source>
</evidence>
<dbReference type="InterPro" id="IPR052919">
    <property type="entry name" value="TA_system_RNase"/>
</dbReference>
<dbReference type="HOGENOM" id="CLU_129890_2_1_10"/>
<feature type="domain" description="PIN" evidence="1">
    <location>
        <begin position="2"/>
        <end position="121"/>
    </location>
</feature>
<gene>
    <name evidence="2" type="ordered locus">Ppha_0608</name>
</gene>
<protein>
    <submittedName>
        <fullName evidence="2">PilT protein domain protein</fullName>
    </submittedName>
</protein>
<dbReference type="eggNOG" id="COG3744">
    <property type="taxonomic scope" value="Bacteria"/>
</dbReference>
<sequence>MIVLDTHIWVKWIIDGNPALSEKIVNAMRVDCHWTVSAISCFEVSLLVKRGKLQLLLPVEDWIKEVLENSGIDSLPVTCDIMHKAAMLSEIHRDPADRIIIAAALVYDAKLASIDSVFPDYMELQGRLFGK</sequence>
<dbReference type="InterPro" id="IPR002716">
    <property type="entry name" value="PIN_dom"/>
</dbReference>
<dbReference type="STRING" id="324925.Ppha_0608"/>
<dbReference type="EMBL" id="CP001110">
    <property type="protein sequence ID" value="ACF42911.1"/>
    <property type="molecule type" value="Genomic_DNA"/>
</dbReference>
<dbReference type="PANTHER" id="PTHR36173">
    <property type="entry name" value="RIBONUCLEASE VAPC16-RELATED"/>
    <property type="match status" value="1"/>
</dbReference>
<dbReference type="RefSeq" id="WP_012507406.1">
    <property type="nucleotide sequence ID" value="NC_011060.1"/>
</dbReference>
<dbReference type="PANTHER" id="PTHR36173:SF1">
    <property type="entry name" value="RIBONUCLEASE VAPC22"/>
    <property type="match status" value="1"/>
</dbReference>
<dbReference type="KEGG" id="pph:Ppha_0608"/>
<dbReference type="Proteomes" id="UP000002724">
    <property type="component" value="Chromosome"/>
</dbReference>
<proteinExistence type="predicted"/>
<dbReference type="SUPFAM" id="SSF88723">
    <property type="entry name" value="PIN domain-like"/>
    <property type="match status" value="1"/>
</dbReference>
<dbReference type="InterPro" id="IPR029060">
    <property type="entry name" value="PIN-like_dom_sf"/>
</dbReference>
<dbReference type="Gene3D" id="3.40.50.1010">
    <property type="entry name" value="5'-nuclease"/>
    <property type="match status" value="1"/>
</dbReference>
<evidence type="ECO:0000313" key="2">
    <source>
        <dbReference type="EMBL" id="ACF42911.1"/>
    </source>
</evidence>
<dbReference type="AlphaFoldDB" id="B4SDH2"/>
<dbReference type="Pfam" id="PF01850">
    <property type="entry name" value="PIN"/>
    <property type="match status" value="1"/>
</dbReference>
<reference evidence="2 3" key="1">
    <citation type="submission" date="2008-06" db="EMBL/GenBank/DDBJ databases">
        <title>Complete sequence of Pelodictyon phaeoclathratiforme BU-1.</title>
        <authorList>
            <consortium name="US DOE Joint Genome Institute"/>
            <person name="Lucas S."/>
            <person name="Copeland A."/>
            <person name="Lapidus A."/>
            <person name="Glavina del Rio T."/>
            <person name="Dalin E."/>
            <person name="Tice H."/>
            <person name="Bruce D."/>
            <person name="Goodwin L."/>
            <person name="Pitluck S."/>
            <person name="Schmutz J."/>
            <person name="Larimer F."/>
            <person name="Land M."/>
            <person name="Hauser L."/>
            <person name="Kyrpides N."/>
            <person name="Mikhailova N."/>
            <person name="Liu Z."/>
            <person name="Li T."/>
            <person name="Zhao F."/>
            <person name="Overmann J."/>
            <person name="Bryant D.A."/>
            <person name="Richardson P."/>
        </authorList>
    </citation>
    <scope>NUCLEOTIDE SEQUENCE [LARGE SCALE GENOMIC DNA]</scope>
    <source>
        <strain evidence="3">DSM 5477 / BU-1</strain>
    </source>
</reference>
<evidence type="ECO:0000259" key="1">
    <source>
        <dbReference type="Pfam" id="PF01850"/>
    </source>
</evidence>